<dbReference type="Proteomes" id="UP001500133">
    <property type="component" value="Unassembled WGS sequence"/>
</dbReference>
<dbReference type="InterPro" id="IPR027304">
    <property type="entry name" value="Trigger_fact/SurA_dom_sf"/>
</dbReference>
<dbReference type="Gene3D" id="3.10.50.40">
    <property type="match status" value="1"/>
</dbReference>
<sequence length="274" mass="30165">MSMQMIDIEELPGAQTPPPVSVGGRAISEADIAAEMQYHPADSAGSAQLKAARALVVRELLHQRAQQLGLTAEGSDAEAVDEAVAQLLEAELAVPEPSEDDCRRFYAAHPERFSQPVQLDVRHILLAAPPDDAEARDAQYHLGVELLEALAEHPERMTELAQRYSDCPSREDGGELGRLSPGQTVAELDRALKHLPQGLHDRPLASRYGWHLVMVDDRQESRRLPYEAVTEQVRLSLHEQATRRALRHYLLALEAELGVQGVSLDDDSGGSLMR</sequence>
<dbReference type="EMBL" id="BAAAZT010000074">
    <property type="protein sequence ID" value="GAA3908497.1"/>
    <property type="molecule type" value="Genomic_DNA"/>
</dbReference>
<dbReference type="SUPFAM" id="SSF54534">
    <property type="entry name" value="FKBP-like"/>
    <property type="match status" value="1"/>
</dbReference>
<comment type="caution">
    <text evidence="7">The sequence shown here is derived from an EMBL/GenBank/DDBJ whole genome shotgun (WGS) entry which is preliminary data.</text>
</comment>
<organism evidence="7 8">
    <name type="scientific">Halomonas cibimaris</name>
    <dbReference type="NCBI Taxonomy" id="657012"/>
    <lineage>
        <taxon>Bacteria</taxon>
        <taxon>Pseudomonadati</taxon>
        <taxon>Pseudomonadota</taxon>
        <taxon>Gammaproteobacteria</taxon>
        <taxon>Oceanospirillales</taxon>
        <taxon>Halomonadaceae</taxon>
        <taxon>Halomonas</taxon>
    </lineage>
</organism>
<name>A0ABP7LYG6_9GAMM</name>
<dbReference type="InterPro" id="IPR046357">
    <property type="entry name" value="PPIase_dom_sf"/>
</dbReference>
<dbReference type="SUPFAM" id="SSF109998">
    <property type="entry name" value="Triger factor/SurA peptide-binding domain-like"/>
    <property type="match status" value="1"/>
</dbReference>
<keyword evidence="4 5" id="KW-0697">Rotamase</keyword>
<evidence type="ECO:0000256" key="4">
    <source>
        <dbReference type="ARBA" id="ARBA00023110"/>
    </source>
</evidence>
<evidence type="ECO:0000256" key="1">
    <source>
        <dbReference type="ARBA" id="ARBA00000971"/>
    </source>
</evidence>
<protein>
    <recommendedName>
        <fullName evidence="3">peptidylprolyl isomerase</fullName>
        <ecNumber evidence="3">5.2.1.8</ecNumber>
    </recommendedName>
</protein>
<dbReference type="PANTHER" id="PTHR47245:SF2">
    <property type="entry name" value="PEPTIDYL-PROLYL CIS-TRANS ISOMERASE HP_0175-RELATED"/>
    <property type="match status" value="1"/>
</dbReference>
<evidence type="ECO:0000259" key="6">
    <source>
        <dbReference type="PROSITE" id="PS50198"/>
    </source>
</evidence>
<dbReference type="GO" id="GO:0016853">
    <property type="term" value="F:isomerase activity"/>
    <property type="evidence" value="ECO:0007669"/>
    <property type="project" value="UniProtKB-KW"/>
</dbReference>
<dbReference type="InterPro" id="IPR000297">
    <property type="entry name" value="PPIase_PpiC"/>
</dbReference>
<dbReference type="Pfam" id="PF00639">
    <property type="entry name" value="Rotamase"/>
    <property type="match status" value="1"/>
</dbReference>
<proteinExistence type="inferred from homology"/>
<dbReference type="PANTHER" id="PTHR47245">
    <property type="entry name" value="PEPTIDYLPROLYL ISOMERASE"/>
    <property type="match status" value="1"/>
</dbReference>
<evidence type="ECO:0000256" key="2">
    <source>
        <dbReference type="ARBA" id="ARBA00007656"/>
    </source>
</evidence>
<dbReference type="InterPro" id="IPR050245">
    <property type="entry name" value="PrsA_foldase"/>
</dbReference>
<comment type="catalytic activity">
    <reaction evidence="1">
        <text>[protein]-peptidylproline (omega=180) = [protein]-peptidylproline (omega=0)</text>
        <dbReference type="Rhea" id="RHEA:16237"/>
        <dbReference type="Rhea" id="RHEA-COMP:10747"/>
        <dbReference type="Rhea" id="RHEA-COMP:10748"/>
        <dbReference type="ChEBI" id="CHEBI:83833"/>
        <dbReference type="ChEBI" id="CHEBI:83834"/>
        <dbReference type="EC" id="5.2.1.8"/>
    </reaction>
</comment>
<gene>
    <name evidence="7" type="ORF">GCM10022228_18750</name>
</gene>
<evidence type="ECO:0000256" key="5">
    <source>
        <dbReference type="PROSITE-ProRule" id="PRU00278"/>
    </source>
</evidence>
<keyword evidence="8" id="KW-1185">Reference proteome</keyword>
<comment type="similarity">
    <text evidence="2">Belongs to the PpiC/parvulin rotamase family.</text>
</comment>
<keyword evidence="5 7" id="KW-0413">Isomerase</keyword>
<reference evidence="8" key="1">
    <citation type="journal article" date="2019" name="Int. J. Syst. Evol. Microbiol.">
        <title>The Global Catalogue of Microorganisms (GCM) 10K type strain sequencing project: providing services to taxonomists for standard genome sequencing and annotation.</title>
        <authorList>
            <consortium name="The Broad Institute Genomics Platform"/>
            <consortium name="The Broad Institute Genome Sequencing Center for Infectious Disease"/>
            <person name="Wu L."/>
            <person name="Ma J."/>
        </authorList>
    </citation>
    <scope>NUCLEOTIDE SEQUENCE [LARGE SCALE GENOMIC DNA]</scope>
    <source>
        <strain evidence="8">JCM 16914</strain>
    </source>
</reference>
<feature type="domain" description="PpiC" evidence="6">
    <location>
        <begin position="116"/>
        <end position="217"/>
    </location>
</feature>
<dbReference type="EC" id="5.2.1.8" evidence="3"/>
<accession>A0ABP7LYG6</accession>
<evidence type="ECO:0000256" key="3">
    <source>
        <dbReference type="ARBA" id="ARBA00013194"/>
    </source>
</evidence>
<evidence type="ECO:0000313" key="7">
    <source>
        <dbReference type="EMBL" id="GAA3908497.1"/>
    </source>
</evidence>
<evidence type="ECO:0000313" key="8">
    <source>
        <dbReference type="Proteomes" id="UP001500133"/>
    </source>
</evidence>
<dbReference type="PROSITE" id="PS50198">
    <property type="entry name" value="PPIC_PPIASE_2"/>
    <property type="match status" value="1"/>
</dbReference>